<dbReference type="Gene3D" id="3.30.450.40">
    <property type="match status" value="2"/>
</dbReference>
<dbReference type="SUPFAM" id="SSF55781">
    <property type="entry name" value="GAF domain-like"/>
    <property type="match status" value="2"/>
</dbReference>
<gene>
    <name evidence="2" type="ORF">GCM10008938_17850</name>
</gene>
<organism evidence="2 3">
    <name type="scientific">Deinococcus roseus</name>
    <dbReference type="NCBI Taxonomy" id="392414"/>
    <lineage>
        <taxon>Bacteria</taxon>
        <taxon>Thermotogati</taxon>
        <taxon>Deinococcota</taxon>
        <taxon>Deinococci</taxon>
        <taxon>Deinococcales</taxon>
        <taxon>Deinococcaceae</taxon>
        <taxon>Deinococcus</taxon>
    </lineage>
</organism>
<dbReference type="InterPro" id="IPR006675">
    <property type="entry name" value="HDIG_dom"/>
</dbReference>
<proteinExistence type="predicted"/>
<protein>
    <recommendedName>
        <fullName evidence="1">HD-GYP domain-containing protein</fullName>
    </recommendedName>
</protein>
<dbReference type="Proteomes" id="UP000632222">
    <property type="component" value="Unassembled WGS sequence"/>
</dbReference>
<dbReference type="InterPro" id="IPR029016">
    <property type="entry name" value="GAF-like_dom_sf"/>
</dbReference>
<evidence type="ECO:0000259" key="1">
    <source>
        <dbReference type="PROSITE" id="PS51832"/>
    </source>
</evidence>
<dbReference type="InterPro" id="IPR052020">
    <property type="entry name" value="Cyclic_di-GMP/3'3'-cGAMP_PDE"/>
</dbReference>
<dbReference type="Pfam" id="PF01590">
    <property type="entry name" value="GAF"/>
    <property type="match status" value="1"/>
</dbReference>
<dbReference type="PANTHER" id="PTHR45228">
    <property type="entry name" value="CYCLIC DI-GMP PHOSPHODIESTERASE TM_0186-RELATED"/>
    <property type="match status" value="1"/>
</dbReference>
<dbReference type="Gene3D" id="1.10.3210.10">
    <property type="entry name" value="Hypothetical protein af1432"/>
    <property type="match status" value="1"/>
</dbReference>
<evidence type="ECO:0000313" key="3">
    <source>
        <dbReference type="Proteomes" id="UP000632222"/>
    </source>
</evidence>
<dbReference type="PANTHER" id="PTHR45228:SF8">
    <property type="entry name" value="TWO-COMPONENT RESPONSE REGULATOR-RELATED"/>
    <property type="match status" value="1"/>
</dbReference>
<dbReference type="SUPFAM" id="SSF109604">
    <property type="entry name" value="HD-domain/PDEase-like"/>
    <property type="match status" value="1"/>
</dbReference>
<sequence>MKQNVFTILLVSPASPPQWMPTDIQLIWQSGLEVVPSEKIHLLMVDLQASPQVIQQARSVFPLCPTIILGDSAAQASCLSLELPLEHFEGFTPQLYQRLLMLHQQHLELNDAINQELNNLNLQLLQNGTEDFYSTLVECAVHLVPGAQAGSLIGVDPDGHYTFKAAQGYDLPGLQRIRFAPHQVIGAENEVPRASRLLRFREFNAGRLDPEIESILRSSGRIDEIQVSLSTQVRVHQKLAAILNLENFDSEEAFTSESVRIAESFADRAALLMQRYMLEWQVQERAQRYKLLSELSAKIETLIQPSEVAETALETLIQLTGYDLFAYYERLAHGWQLQAYRHAVPLPFDPTLLMNVNLQDFERLPRSVMAREVLDIPDFQQVVNPSPDLHQLGLKSVLLAPVQVQQKVMGVMVLCTLSEHREASRNEVQVVRFILGRLQNAFERRTYLEQVESTREATLRTLGLALEYRDFETKGHTDRVVDLCERFALRLGLPEEDRTFLRWGAYLHDVGKIGIPDSILLKPGKLTPEERLKIQEHTLIGAEICMQMPLLPEATRDVVRSHHEWWDGSGYPDQLLAEQTSLLARIFTIVDVFDALTTERPYKEAWSIPTTLVHMEKLAGKQFDPALLPVFIDLICDLYGVSRVP</sequence>
<keyword evidence="3" id="KW-1185">Reference proteome</keyword>
<dbReference type="EMBL" id="BMOD01000005">
    <property type="protein sequence ID" value="GGJ32072.1"/>
    <property type="molecule type" value="Genomic_DNA"/>
</dbReference>
<dbReference type="PROSITE" id="PS51832">
    <property type="entry name" value="HD_GYP"/>
    <property type="match status" value="1"/>
</dbReference>
<reference evidence="3" key="1">
    <citation type="journal article" date="2019" name="Int. J. Syst. Evol. Microbiol.">
        <title>The Global Catalogue of Microorganisms (GCM) 10K type strain sequencing project: providing services to taxonomists for standard genome sequencing and annotation.</title>
        <authorList>
            <consortium name="The Broad Institute Genomics Platform"/>
            <consortium name="The Broad Institute Genome Sequencing Center for Infectious Disease"/>
            <person name="Wu L."/>
            <person name="Ma J."/>
        </authorList>
    </citation>
    <scope>NUCLEOTIDE SEQUENCE [LARGE SCALE GENOMIC DNA]</scope>
    <source>
        <strain evidence="3">JCM 14370</strain>
    </source>
</reference>
<dbReference type="InterPro" id="IPR003607">
    <property type="entry name" value="HD/PDEase_dom"/>
</dbReference>
<feature type="domain" description="HD-GYP" evidence="1">
    <location>
        <begin position="451"/>
        <end position="645"/>
    </location>
</feature>
<dbReference type="SMART" id="SM00471">
    <property type="entry name" value="HDc"/>
    <property type="match status" value="1"/>
</dbReference>
<dbReference type="Pfam" id="PF13487">
    <property type="entry name" value="HD_5"/>
    <property type="match status" value="1"/>
</dbReference>
<dbReference type="CDD" id="cd00077">
    <property type="entry name" value="HDc"/>
    <property type="match status" value="1"/>
</dbReference>
<evidence type="ECO:0000313" key="2">
    <source>
        <dbReference type="EMBL" id="GGJ32072.1"/>
    </source>
</evidence>
<dbReference type="InterPro" id="IPR037522">
    <property type="entry name" value="HD_GYP_dom"/>
</dbReference>
<comment type="caution">
    <text evidence="2">The sequence shown here is derived from an EMBL/GenBank/DDBJ whole genome shotgun (WGS) entry which is preliminary data.</text>
</comment>
<accession>A0ABQ2CY60</accession>
<name>A0ABQ2CY60_9DEIO</name>
<dbReference type="RefSeq" id="WP_189002338.1">
    <property type="nucleotide sequence ID" value="NZ_BMOD01000005.1"/>
</dbReference>
<dbReference type="NCBIfam" id="TIGR00277">
    <property type="entry name" value="HDIG"/>
    <property type="match status" value="1"/>
</dbReference>
<dbReference type="InterPro" id="IPR003018">
    <property type="entry name" value="GAF"/>
</dbReference>